<name>A0A2W7D0W1_9HYPH</name>
<protein>
    <submittedName>
        <fullName evidence="3">Integrase</fullName>
    </submittedName>
</protein>
<dbReference type="RefSeq" id="WP_111543813.1">
    <property type="nucleotide sequence ID" value="NZ_MZXV01000013.1"/>
</dbReference>
<dbReference type="EMBL" id="MZXV01000013">
    <property type="protein sequence ID" value="PZV39739.1"/>
    <property type="molecule type" value="Genomic_DNA"/>
</dbReference>
<gene>
    <name evidence="3" type="ORF">B5V02_07365</name>
</gene>
<dbReference type="GO" id="GO:0015074">
    <property type="term" value="P:DNA integration"/>
    <property type="evidence" value="ECO:0007669"/>
    <property type="project" value="InterPro"/>
</dbReference>
<accession>A0A2W7D0W1</accession>
<comment type="caution">
    <text evidence="3">The sequence shown here is derived from an EMBL/GenBank/DDBJ whole genome shotgun (WGS) entry which is preliminary data.</text>
</comment>
<dbReference type="Gene3D" id="1.10.443.10">
    <property type="entry name" value="Intergrase catalytic core"/>
    <property type="match status" value="1"/>
</dbReference>
<keyword evidence="4" id="KW-1185">Reference proteome</keyword>
<organism evidence="3 4">
    <name type="scientific">Mesorhizobium kowhaii</name>
    <dbReference type="NCBI Taxonomy" id="1300272"/>
    <lineage>
        <taxon>Bacteria</taxon>
        <taxon>Pseudomonadati</taxon>
        <taxon>Pseudomonadota</taxon>
        <taxon>Alphaproteobacteria</taxon>
        <taxon>Hyphomicrobiales</taxon>
        <taxon>Phyllobacteriaceae</taxon>
        <taxon>Mesorhizobium</taxon>
    </lineage>
</organism>
<dbReference type="GO" id="GO:0003677">
    <property type="term" value="F:DNA binding"/>
    <property type="evidence" value="ECO:0007669"/>
    <property type="project" value="InterPro"/>
</dbReference>
<sequence length="451" mass="49285">MAKTLVEAKITTPSARKDLPAGLHWRGLDREVHLGYRKGKRGGVWLVRWRNGVGYKQAPVGIADDTIKAGNLNFQAAEKAARALVERERQLAASEAEGPALTIAKAVADYIASRDDRDAKRAGRAIRSDAARRLGRHVLGQPARGKEQAIPATPLAGVTLYMMTENDLQAWRASLPSTMKATTRQRLINDLKAALNSAYNANRAKLLPSVPAIVKHGLRAPEHTDEAEPVARDNQILSDADIARVLRAAREVDAENDMGGDLFRIVLVLAATGARFSQVARIRVSDCQIAAGRIMVPVSRKGRRAKSGSITVPVGRDVIDALVPVATGRSPDAILLERQRYEQVKGIQWQRAGRGPWQSAEMVRPWQAIKERAELPDMIPYALRHSSIVKGIRANLPIRLVAALHDTSTAMIERHYSKWITSGLEEMARAAIVPLVPQDDGARVVQLRGGA</sequence>
<evidence type="ECO:0000313" key="4">
    <source>
        <dbReference type="Proteomes" id="UP000248616"/>
    </source>
</evidence>
<dbReference type="SUPFAM" id="SSF56349">
    <property type="entry name" value="DNA breaking-rejoining enzymes"/>
    <property type="match status" value="1"/>
</dbReference>
<reference evidence="4" key="1">
    <citation type="submission" date="2017-03" db="EMBL/GenBank/DDBJ databases">
        <authorList>
            <person name="Safronova V.I."/>
            <person name="Sazanova A.L."/>
            <person name="Chirak E.R."/>
        </authorList>
    </citation>
    <scope>NUCLEOTIDE SEQUENCE [LARGE SCALE GENOMIC DNA]</scope>
    <source>
        <strain evidence="4">Ach-343</strain>
    </source>
</reference>
<dbReference type="Pfam" id="PF00589">
    <property type="entry name" value="Phage_integrase"/>
    <property type="match status" value="1"/>
</dbReference>
<dbReference type="InterPro" id="IPR011010">
    <property type="entry name" value="DNA_brk_join_enz"/>
</dbReference>
<dbReference type="Proteomes" id="UP000248616">
    <property type="component" value="Unassembled WGS sequence"/>
</dbReference>
<evidence type="ECO:0000259" key="2">
    <source>
        <dbReference type="PROSITE" id="PS51898"/>
    </source>
</evidence>
<feature type="domain" description="Tyr recombinase" evidence="2">
    <location>
        <begin position="232"/>
        <end position="429"/>
    </location>
</feature>
<evidence type="ECO:0000256" key="1">
    <source>
        <dbReference type="ARBA" id="ARBA00023172"/>
    </source>
</evidence>
<keyword evidence="1" id="KW-0233">DNA recombination</keyword>
<proteinExistence type="predicted"/>
<dbReference type="GO" id="GO:0006310">
    <property type="term" value="P:DNA recombination"/>
    <property type="evidence" value="ECO:0007669"/>
    <property type="project" value="UniProtKB-KW"/>
</dbReference>
<dbReference type="InterPro" id="IPR013762">
    <property type="entry name" value="Integrase-like_cat_sf"/>
</dbReference>
<dbReference type="AlphaFoldDB" id="A0A2W7D0W1"/>
<dbReference type="PROSITE" id="PS51898">
    <property type="entry name" value="TYR_RECOMBINASE"/>
    <property type="match status" value="1"/>
</dbReference>
<dbReference type="OrthoDB" id="7465727at2"/>
<evidence type="ECO:0000313" key="3">
    <source>
        <dbReference type="EMBL" id="PZV39739.1"/>
    </source>
</evidence>
<dbReference type="InterPro" id="IPR002104">
    <property type="entry name" value="Integrase_catalytic"/>
</dbReference>